<dbReference type="GO" id="GO:0033617">
    <property type="term" value="P:mitochondrial respiratory chain complex IV assembly"/>
    <property type="evidence" value="ECO:0007669"/>
    <property type="project" value="TreeGrafter"/>
</dbReference>
<feature type="transmembrane region" description="Helical" evidence="1">
    <location>
        <begin position="12"/>
        <end position="32"/>
    </location>
</feature>
<evidence type="ECO:0000256" key="1">
    <source>
        <dbReference type="SAM" id="Phobius"/>
    </source>
</evidence>
<organism evidence="2 3">
    <name type="scientific">Bursaphelenchus okinawaensis</name>
    <dbReference type="NCBI Taxonomy" id="465554"/>
    <lineage>
        <taxon>Eukaryota</taxon>
        <taxon>Metazoa</taxon>
        <taxon>Ecdysozoa</taxon>
        <taxon>Nematoda</taxon>
        <taxon>Chromadorea</taxon>
        <taxon>Rhabditida</taxon>
        <taxon>Tylenchina</taxon>
        <taxon>Tylenchomorpha</taxon>
        <taxon>Aphelenchoidea</taxon>
        <taxon>Aphelenchoididae</taxon>
        <taxon>Bursaphelenchus</taxon>
    </lineage>
</organism>
<sequence>MSKGGFIRVRSQTLVNVAIGTFLAGSSALFFLQKGMQNKVRNMAHYKESFNILSNHDKLLDEIGRPIQVGSVDLADRRRNYVDEKKSELRVPVSGPLSSGFINILAERKDKEADFKVSKLRFEGVDGEFIVYEK</sequence>
<protein>
    <recommendedName>
        <fullName evidence="4">Cytochrome c oxidase assembly factor 1 homolog</fullName>
    </recommendedName>
</protein>
<dbReference type="Proteomes" id="UP000614601">
    <property type="component" value="Unassembled WGS sequence"/>
</dbReference>
<evidence type="ECO:0000313" key="3">
    <source>
        <dbReference type="Proteomes" id="UP000614601"/>
    </source>
</evidence>
<proteinExistence type="predicted"/>
<gene>
    <name evidence="2" type="ORF">BOKJ2_LOCUS8633</name>
</gene>
<comment type="caution">
    <text evidence="2">The sequence shown here is derived from an EMBL/GenBank/DDBJ whole genome shotgun (WGS) entry which is preliminary data.</text>
</comment>
<dbReference type="EMBL" id="CAJFCW020000004">
    <property type="protein sequence ID" value="CAG9112905.1"/>
    <property type="molecule type" value="Genomic_DNA"/>
</dbReference>
<dbReference type="PANTHER" id="PTHR47148">
    <property type="entry name" value="CYTOCHROME C OXIDASE ASSEMBLY FACTOR 1 HOMOLOG"/>
    <property type="match status" value="1"/>
</dbReference>
<keyword evidence="3" id="KW-1185">Reference proteome</keyword>
<dbReference type="PANTHER" id="PTHR47148:SF1">
    <property type="entry name" value="CYTOCHROME C OXIDASE ASSEMBLY FACTOR 1 HOMOLOG"/>
    <property type="match status" value="1"/>
</dbReference>
<keyword evidence="1" id="KW-0812">Transmembrane</keyword>
<dbReference type="GO" id="GO:0005743">
    <property type="term" value="C:mitochondrial inner membrane"/>
    <property type="evidence" value="ECO:0007669"/>
    <property type="project" value="TreeGrafter"/>
</dbReference>
<dbReference type="Proteomes" id="UP000783686">
    <property type="component" value="Unassembled WGS sequence"/>
</dbReference>
<evidence type="ECO:0000313" key="2">
    <source>
        <dbReference type="EMBL" id="CAD5219816.1"/>
    </source>
</evidence>
<dbReference type="EMBL" id="CAJFDH010000004">
    <property type="protein sequence ID" value="CAD5219816.1"/>
    <property type="molecule type" value="Genomic_DNA"/>
</dbReference>
<dbReference type="InterPro" id="IPR014807">
    <property type="entry name" value="Coa1"/>
</dbReference>
<reference evidence="2" key="1">
    <citation type="submission" date="2020-09" db="EMBL/GenBank/DDBJ databases">
        <authorList>
            <person name="Kikuchi T."/>
        </authorList>
    </citation>
    <scope>NUCLEOTIDE SEQUENCE</scope>
    <source>
        <strain evidence="2">SH1</strain>
    </source>
</reference>
<keyword evidence="1" id="KW-1133">Transmembrane helix</keyword>
<accession>A0A811KY49</accession>
<dbReference type="OrthoDB" id="64291at2759"/>
<evidence type="ECO:0008006" key="4">
    <source>
        <dbReference type="Google" id="ProtNLM"/>
    </source>
</evidence>
<name>A0A811KY49_9BILA</name>
<dbReference type="Pfam" id="PF08695">
    <property type="entry name" value="Coa1"/>
    <property type="match status" value="1"/>
</dbReference>
<dbReference type="AlphaFoldDB" id="A0A811KY49"/>
<dbReference type="GO" id="GO:0032981">
    <property type="term" value="P:mitochondrial respiratory chain complex I assembly"/>
    <property type="evidence" value="ECO:0007669"/>
    <property type="project" value="TreeGrafter"/>
</dbReference>
<keyword evidence="1" id="KW-0472">Membrane</keyword>